<proteinExistence type="predicted"/>
<feature type="compositionally biased region" description="Polar residues" evidence="1">
    <location>
        <begin position="1"/>
        <end position="14"/>
    </location>
</feature>
<name>A0ABP9VXT3_9BACT</name>
<evidence type="ECO:0000313" key="3">
    <source>
        <dbReference type="Proteomes" id="UP001416858"/>
    </source>
</evidence>
<feature type="region of interest" description="Disordered" evidence="1">
    <location>
        <begin position="1"/>
        <end position="46"/>
    </location>
</feature>
<sequence length="321" mass="37017">MNQPAKKSSQQSHRSSAKPAKKSSAAAAPRNAGKPSSPSSSPPQTIRERAASPFAVGAASTIPPRDPNVLQRLADEVATRRFTTSQIHTWQREIYEQTLSLSRLIRQPNFTKVGRDDLVRMIQMYDERFFAGKILPTARAEGLSFGFSSRMTRVAGKLVTHYPHGINRQRNFELILSSTLLFQTFEDVDRPVEVTGRVCRNRLEAMQRIAEHEFTHLIEMLIWNSGNCNENRFQSIARRYFDHRDYRHDLITQRERALIKFDVRVGDRVRFYHDGHNMLGRVNRITRRATVLVENQKGERFSDGGRYVRYYVPLEKLTKVT</sequence>
<keyword evidence="3" id="KW-1185">Reference proteome</keyword>
<evidence type="ECO:0008006" key="4">
    <source>
        <dbReference type="Google" id="ProtNLM"/>
    </source>
</evidence>
<protein>
    <recommendedName>
        <fullName evidence="4">SprT-like family protein</fullName>
    </recommendedName>
</protein>
<reference evidence="2 3" key="1">
    <citation type="submission" date="2024-02" db="EMBL/GenBank/DDBJ databases">
        <title>Rhodopirellula caenicola NBRC 110016.</title>
        <authorList>
            <person name="Ichikawa N."/>
            <person name="Katano-Makiyama Y."/>
            <person name="Hidaka K."/>
        </authorList>
    </citation>
    <scope>NUCLEOTIDE SEQUENCE [LARGE SCALE GENOMIC DNA]</scope>
    <source>
        <strain evidence="2 3">NBRC 110016</strain>
    </source>
</reference>
<dbReference type="EMBL" id="BAABRO010000017">
    <property type="protein sequence ID" value="GAA5509949.1"/>
    <property type="molecule type" value="Genomic_DNA"/>
</dbReference>
<feature type="compositionally biased region" description="Low complexity" evidence="1">
    <location>
        <begin position="22"/>
        <end position="43"/>
    </location>
</feature>
<accession>A0ABP9VXT3</accession>
<gene>
    <name evidence="2" type="ORF">Rcae01_05454</name>
</gene>
<comment type="caution">
    <text evidence="2">The sequence shown here is derived from an EMBL/GenBank/DDBJ whole genome shotgun (WGS) entry which is preliminary data.</text>
</comment>
<evidence type="ECO:0000256" key="1">
    <source>
        <dbReference type="SAM" id="MobiDB-lite"/>
    </source>
</evidence>
<organism evidence="2 3">
    <name type="scientific">Novipirellula caenicola</name>
    <dbReference type="NCBI Taxonomy" id="1536901"/>
    <lineage>
        <taxon>Bacteria</taxon>
        <taxon>Pseudomonadati</taxon>
        <taxon>Planctomycetota</taxon>
        <taxon>Planctomycetia</taxon>
        <taxon>Pirellulales</taxon>
        <taxon>Pirellulaceae</taxon>
        <taxon>Novipirellula</taxon>
    </lineage>
</organism>
<evidence type="ECO:0000313" key="2">
    <source>
        <dbReference type="EMBL" id="GAA5509949.1"/>
    </source>
</evidence>
<dbReference type="Proteomes" id="UP001416858">
    <property type="component" value="Unassembled WGS sequence"/>
</dbReference>